<evidence type="ECO:0000313" key="2">
    <source>
        <dbReference type="Proteomes" id="UP000005396"/>
    </source>
</evidence>
<dbReference type="PaxDb" id="411902-CLOBOL_00971"/>
<accession>A8RJN5</accession>
<comment type="caution">
    <text evidence="1">The sequence shown here is derived from an EMBL/GenBank/DDBJ whole genome shotgun (WGS) entry which is preliminary data.</text>
</comment>
<organism evidence="1 2">
    <name type="scientific">Enterocloster bolteae (strain ATCC BAA-613 / DSM 15670 / CCUG 46953 / JCM 12243 / WAL 16351)</name>
    <name type="common">Clostridium bolteae</name>
    <dbReference type="NCBI Taxonomy" id="411902"/>
    <lineage>
        <taxon>Bacteria</taxon>
        <taxon>Bacillati</taxon>
        <taxon>Bacillota</taxon>
        <taxon>Clostridia</taxon>
        <taxon>Lachnospirales</taxon>
        <taxon>Lachnospiraceae</taxon>
        <taxon>Enterocloster</taxon>
    </lineage>
</organism>
<reference evidence="1 2" key="2">
    <citation type="submission" date="2007-09" db="EMBL/GenBank/DDBJ databases">
        <title>Draft genome sequence of Clostridium bolteae (ATCC BAA-613).</title>
        <authorList>
            <person name="Sudarsanam P."/>
            <person name="Ley R."/>
            <person name="Guruge J."/>
            <person name="Turnbaugh P.J."/>
            <person name="Mahowald M."/>
            <person name="Liep D."/>
            <person name="Gordon J."/>
        </authorList>
    </citation>
    <scope>NUCLEOTIDE SEQUENCE [LARGE SCALE GENOMIC DNA]</scope>
    <source>
        <strain evidence="2">ATCC BAA-613 / DSM 15670 / CCUG 46953 / JCM 12243 / WAL 16351</strain>
    </source>
</reference>
<gene>
    <name evidence="1" type="ORF">CLOBOL_00971</name>
</gene>
<dbReference type="EMBL" id="ABCC02000011">
    <property type="protein sequence ID" value="EDP18609.1"/>
    <property type="molecule type" value="Genomic_DNA"/>
</dbReference>
<evidence type="ECO:0000313" key="1">
    <source>
        <dbReference type="EMBL" id="EDP18609.1"/>
    </source>
</evidence>
<protein>
    <submittedName>
        <fullName evidence="1">Uncharacterized protein</fullName>
    </submittedName>
</protein>
<dbReference type="AlphaFoldDB" id="A8RJN5"/>
<dbReference type="HOGENOM" id="CLU_3097292_0_0_9"/>
<dbReference type="Proteomes" id="UP000005396">
    <property type="component" value="Unassembled WGS sequence"/>
</dbReference>
<name>A8RJN5_ENTBW</name>
<proteinExistence type="predicted"/>
<reference evidence="1 2" key="1">
    <citation type="submission" date="2007-08" db="EMBL/GenBank/DDBJ databases">
        <authorList>
            <person name="Fulton L."/>
            <person name="Clifton S."/>
            <person name="Fulton B."/>
            <person name="Xu J."/>
            <person name="Minx P."/>
            <person name="Pepin K.H."/>
            <person name="Johnson M."/>
            <person name="Thiruvilangam P."/>
            <person name="Bhonagiri V."/>
            <person name="Nash W.E."/>
            <person name="Mardis E.R."/>
            <person name="Wilson R.K."/>
        </authorList>
    </citation>
    <scope>NUCLEOTIDE SEQUENCE [LARGE SCALE GENOMIC DNA]</scope>
    <source>
        <strain evidence="2">ATCC BAA-613 / DSM 15670 / CCUG 46953 / JCM 12243 / WAL 16351</strain>
    </source>
</reference>
<sequence>MIHQWHAPAFLNVLFRLYQIKMGIQTYSWPVPNKIFEGMPPVLKSCPKKET</sequence>